<accession>A0A158JQ73</accession>
<dbReference type="AlphaFoldDB" id="A0A158JQ73"/>
<gene>
    <name evidence="2" type="ORF">AWB68_04064</name>
</gene>
<feature type="region of interest" description="Disordered" evidence="1">
    <location>
        <begin position="1"/>
        <end position="20"/>
    </location>
</feature>
<dbReference type="EMBL" id="FCON02000045">
    <property type="protein sequence ID" value="SAL70643.1"/>
    <property type="molecule type" value="Genomic_DNA"/>
</dbReference>
<sequence>MPMRNRTIVPDRAKAGGPTQRDYSATIVALKTTPDRERNELISAIVDADRRLRDSVRRFLSMLADALGEPFPADALASRSFDELLTSLEQHARAASFGRINELGASNRRGALGRTPAQRDLLERFGRRYDRALHGCVDA</sequence>
<evidence type="ECO:0000313" key="2">
    <source>
        <dbReference type="EMBL" id="SAL70643.1"/>
    </source>
</evidence>
<name>A0A158JQ73_9BURK</name>
<keyword evidence="3" id="KW-1185">Reference proteome</keyword>
<evidence type="ECO:0000313" key="3">
    <source>
        <dbReference type="Proteomes" id="UP000054770"/>
    </source>
</evidence>
<proteinExistence type="predicted"/>
<dbReference type="Proteomes" id="UP000054770">
    <property type="component" value="Unassembled WGS sequence"/>
</dbReference>
<protein>
    <submittedName>
        <fullName evidence="2">Uncharacterized protein</fullName>
    </submittedName>
</protein>
<reference evidence="2" key="1">
    <citation type="submission" date="2016-01" db="EMBL/GenBank/DDBJ databases">
        <authorList>
            <person name="Peeters C."/>
        </authorList>
    </citation>
    <scope>NUCLEOTIDE SEQUENCE [LARGE SCALE GENOMIC DNA]</scope>
    <source>
        <strain evidence="2">LMG 22940</strain>
    </source>
</reference>
<comment type="caution">
    <text evidence="2">The sequence shown here is derived from an EMBL/GenBank/DDBJ whole genome shotgun (WGS) entry which is preliminary data.</text>
</comment>
<evidence type="ECO:0000256" key="1">
    <source>
        <dbReference type="SAM" id="MobiDB-lite"/>
    </source>
</evidence>
<organism evidence="2 3">
    <name type="scientific">Caballeronia choica</name>
    <dbReference type="NCBI Taxonomy" id="326476"/>
    <lineage>
        <taxon>Bacteria</taxon>
        <taxon>Pseudomonadati</taxon>
        <taxon>Pseudomonadota</taxon>
        <taxon>Betaproteobacteria</taxon>
        <taxon>Burkholderiales</taxon>
        <taxon>Burkholderiaceae</taxon>
        <taxon>Caballeronia</taxon>
    </lineage>
</organism>